<keyword evidence="1" id="KW-0472">Membrane</keyword>
<dbReference type="EMBL" id="MN738915">
    <property type="protein sequence ID" value="QHT31145.1"/>
    <property type="molecule type" value="Genomic_DNA"/>
</dbReference>
<name>A0A6C0EV45_9ZZZZ</name>
<protein>
    <submittedName>
        <fullName evidence="2">Uncharacterized protein</fullName>
    </submittedName>
</protein>
<evidence type="ECO:0000256" key="1">
    <source>
        <dbReference type="SAM" id="Phobius"/>
    </source>
</evidence>
<organism evidence="2">
    <name type="scientific">viral metagenome</name>
    <dbReference type="NCBI Taxonomy" id="1070528"/>
    <lineage>
        <taxon>unclassified sequences</taxon>
        <taxon>metagenomes</taxon>
        <taxon>organismal metagenomes</taxon>
    </lineage>
</organism>
<accession>A0A6C0EV45</accession>
<feature type="transmembrane region" description="Helical" evidence="1">
    <location>
        <begin position="12"/>
        <end position="28"/>
    </location>
</feature>
<dbReference type="AlphaFoldDB" id="A0A6C0EV45"/>
<evidence type="ECO:0000313" key="2">
    <source>
        <dbReference type="EMBL" id="QHT31145.1"/>
    </source>
</evidence>
<keyword evidence="1" id="KW-0812">Transmembrane</keyword>
<reference evidence="2" key="1">
    <citation type="journal article" date="2020" name="Nature">
        <title>Giant virus diversity and host interactions through global metagenomics.</title>
        <authorList>
            <person name="Schulz F."/>
            <person name="Roux S."/>
            <person name="Paez-Espino D."/>
            <person name="Jungbluth S."/>
            <person name="Walsh D.A."/>
            <person name="Denef V.J."/>
            <person name="McMahon K.D."/>
            <person name="Konstantinidis K.T."/>
            <person name="Eloe-Fadrosh E.A."/>
            <person name="Kyrpides N.C."/>
            <person name="Woyke T."/>
        </authorList>
    </citation>
    <scope>NUCLEOTIDE SEQUENCE</scope>
    <source>
        <strain evidence="2">GVMAG-M-3300009155-2</strain>
    </source>
</reference>
<keyword evidence="1" id="KW-1133">Transmembrane helix</keyword>
<proteinExistence type="predicted"/>
<sequence>MENFSSLFKKQHMGELVLVILFIIYLIMGYKTPQPIANIVDTLTGKIVIFVIVIYLFMNSHPILAVLSLFVAFDLLRRSSLSTGIDALQKFAPSEEKKTSQFTAFNQFPYTLEQEVVKKMAPIIQSGSSLTQASYKPLLDNIHDASSLSDAN</sequence>
<feature type="transmembrane region" description="Helical" evidence="1">
    <location>
        <begin position="48"/>
        <end position="73"/>
    </location>
</feature>